<feature type="region of interest" description="Disordered" evidence="3">
    <location>
        <begin position="53"/>
        <end position="101"/>
    </location>
</feature>
<keyword evidence="2" id="KW-0539">Nucleus</keyword>
<dbReference type="GO" id="GO:0006351">
    <property type="term" value="P:DNA-templated transcription"/>
    <property type="evidence" value="ECO:0007669"/>
    <property type="project" value="InterPro"/>
</dbReference>
<name>A0A6A6TIE3_9PLEO</name>
<feature type="domain" description="Zn(2)-C6 fungal-type" evidence="4">
    <location>
        <begin position="19"/>
        <end position="51"/>
    </location>
</feature>
<dbReference type="GO" id="GO:0000981">
    <property type="term" value="F:DNA-binding transcription factor activity, RNA polymerase II-specific"/>
    <property type="evidence" value="ECO:0007669"/>
    <property type="project" value="InterPro"/>
</dbReference>
<gene>
    <name evidence="5" type="ORF">K491DRAFT_689111</name>
</gene>
<dbReference type="PROSITE" id="PS00463">
    <property type="entry name" value="ZN2_CY6_FUNGAL_1"/>
    <property type="match status" value="1"/>
</dbReference>
<dbReference type="Pfam" id="PF00172">
    <property type="entry name" value="Zn_clus"/>
    <property type="match status" value="1"/>
</dbReference>
<dbReference type="CDD" id="cd00067">
    <property type="entry name" value="GAL4"/>
    <property type="match status" value="1"/>
</dbReference>
<reference evidence="5" key="1">
    <citation type="journal article" date="2020" name="Stud. Mycol.">
        <title>101 Dothideomycetes genomes: a test case for predicting lifestyles and emergence of pathogens.</title>
        <authorList>
            <person name="Haridas S."/>
            <person name="Albert R."/>
            <person name="Binder M."/>
            <person name="Bloem J."/>
            <person name="Labutti K."/>
            <person name="Salamov A."/>
            <person name="Andreopoulos B."/>
            <person name="Baker S."/>
            <person name="Barry K."/>
            <person name="Bills G."/>
            <person name="Bluhm B."/>
            <person name="Cannon C."/>
            <person name="Castanera R."/>
            <person name="Culley D."/>
            <person name="Daum C."/>
            <person name="Ezra D."/>
            <person name="Gonzalez J."/>
            <person name="Henrissat B."/>
            <person name="Kuo A."/>
            <person name="Liang C."/>
            <person name="Lipzen A."/>
            <person name="Lutzoni F."/>
            <person name="Magnuson J."/>
            <person name="Mondo S."/>
            <person name="Nolan M."/>
            <person name="Ohm R."/>
            <person name="Pangilinan J."/>
            <person name="Park H.-J."/>
            <person name="Ramirez L."/>
            <person name="Alfaro M."/>
            <person name="Sun H."/>
            <person name="Tritt A."/>
            <person name="Yoshinaga Y."/>
            <person name="Zwiers L.-H."/>
            <person name="Turgeon B."/>
            <person name="Goodwin S."/>
            <person name="Spatafora J."/>
            <person name="Crous P."/>
            <person name="Grigoriev I."/>
        </authorList>
    </citation>
    <scope>NUCLEOTIDE SEQUENCE</scope>
    <source>
        <strain evidence="5">CBS 122681</strain>
    </source>
</reference>
<dbReference type="OrthoDB" id="3034343at2759"/>
<organism evidence="5 6">
    <name type="scientific">Lophiostoma macrostomum CBS 122681</name>
    <dbReference type="NCBI Taxonomy" id="1314788"/>
    <lineage>
        <taxon>Eukaryota</taxon>
        <taxon>Fungi</taxon>
        <taxon>Dikarya</taxon>
        <taxon>Ascomycota</taxon>
        <taxon>Pezizomycotina</taxon>
        <taxon>Dothideomycetes</taxon>
        <taxon>Pleosporomycetidae</taxon>
        <taxon>Pleosporales</taxon>
        <taxon>Lophiostomataceae</taxon>
        <taxon>Lophiostoma</taxon>
    </lineage>
</organism>
<dbReference type="GO" id="GO:0003677">
    <property type="term" value="F:DNA binding"/>
    <property type="evidence" value="ECO:0007669"/>
    <property type="project" value="InterPro"/>
</dbReference>
<dbReference type="InterPro" id="IPR050797">
    <property type="entry name" value="Carb_Metab_Trans_Reg"/>
</dbReference>
<dbReference type="Gene3D" id="4.10.240.10">
    <property type="entry name" value="Zn(2)-C6 fungal-type DNA-binding domain"/>
    <property type="match status" value="1"/>
</dbReference>
<dbReference type="EMBL" id="MU004306">
    <property type="protein sequence ID" value="KAF2659502.1"/>
    <property type="molecule type" value="Genomic_DNA"/>
</dbReference>
<dbReference type="PANTHER" id="PTHR31668">
    <property type="entry name" value="GLUCOSE TRANSPORT TRANSCRIPTION REGULATOR RGT1-RELATED-RELATED"/>
    <property type="match status" value="1"/>
</dbReference>
<dbReference type="CDD" id="cd12148">
    <property type="entry name" value="fungal_TF_MHR"/>
    <property type="match status" value="1"/>
</dbReference>
<accession>A0A6A6TIE3</accession>
<evidence type="ECO:0000256" key="2">
    <source>
        <dbReference type="ARBA" id="ARBA00023242"/>
    </source>
</evidence>
<dbReference type="Pfam" id="PF04082">
    <property type="entry name" value="Fungal_trans"/>
    <property type="match status" value="1"/>
</dbReference>
<dbReference type="PANTHER" id="PTHR31668:SF10">
    <property type="entry name" value="ZN(II)2CYS6 TRANSCRIPTION FACTOR (EUROFUNG)"/>
    <property type="match status" value="1"/>
</dbReference>
<dbReference type="GO" id="GO:0005634">
    <property type="term" value="C:nucleus"/>
    <property type="evidence" value="ECO:0007669"/>
    <property type="project" value="TreeGrafter"/>
</dbReference>
<evidence type="ECO:0000259" key="4">
    <source>
        <dbReference type="PROSITE" id="PS50048"/>
    </source>
</evidence>
<dbReference type="InterPro" id="IPR001138">
    <property type="entry name" value="Zn2Cys6_DnaBD"/>
</dbReference>
<proteinExistence type="predicted"/>
<protein>
    <submittedName>
        <fullName evidence="5">C6 transcription factor-like protein</fullName>
    </submittedName>
</protein>
<dbReference type="InterPro" id="IPR007219">
    <property type="entry name" value="XnlR_reg_dom"/>
</dbReference>
<dbReference type="Proteomes" id="UP000799324">
    <property type="component" value="Unassembled WGS sequence"/>
</dbReference>
<dbReference type="PROSITE" id="PS50048">
    <property type="entry name" value="ZN2_CY6_FUNGAL_2"/>
    <property type="match status" value="1"/>
</dbReference>
<evidence type="ECO:0000313" key="6">
    <source>
        <dbReference type="Proteomes" id="UP000799324"/>
    </source>
</evidence>
<evidence type="ECO:0000313" key="5">
    <source>
        <dbReference type="EMBL" id="KAF2659502.1"/>
    </source>
</evidence>
<keyword evidence="6" id="KW-1185">Reference proteome</keyword>
<keyword evidence="1" id="KW-0479">Metal-binding</keyword>
<sequence length="648" mass="72941">MSTGAAIQNRPYRSHRVPACTRCRSRKIRCHIDIPGEPCLSCRERRLKCQYIDNQKSGTSPTDEEGEQRSQKRPRLGNNDTGEDIGRSVSAPTLHKAGTNPSASILLAPHVAEDIDFLRRHISQHQAPEDASPSGDYQTLTRDNRNPIVYLSVPRYRSGLQPLFGAGKEQLEIIEQIIGPFKEEVIELFFHHLHPHFPVLDPETCFLIRQCPRDQVPKNLMCVIYALAAPNWRKSDTLKLHPRPDAHYVWNKTISAVIEDFLSPCLATVSASVLDQIGRPSVSIVGNSTNCARTVSLAQAFGLHRDPTKWEISDQEKSTRIRLWWGVLITDYWASIAYGAPPHVRKGFYDVPMPTLELLLPSKTTMNQQYASTCFIHLCAVTELLGDILPLLHTIGPDPEEFSRNIEKLKVVLNDLESKLPKWLPLPDRPGSSNLWFCFLSMRLLLCRVALRAAVLLNNAELERSRLDELRTCSSDVLEFILILGESQFLDFWLPYATHLLVLAMMVSLRCSVEAQNTEIRNQAIERLQRVLEHIQHAYDNYDWDIAGYCLERCSRAVAEVAALVKREKELQLQQRAHAPLEDVAEGGLASSEMGANMQVSGAGGDNATLTGFDDPTFLLSDFLDPNAFDFSWNALWDTPSGMANFTV</sequence>
<dbReference type="GO" id="GO:0001080">
    <property type="term" value="P:nitrogen catabolite activation of transcription from RNA polymerase II promoter"/>
    <property type="evidence" value="ECO:0007669"/>
    <property type="project" value="TreeGrafter"/>
</dbReference>
<dbReference type="SMART" id="SM00066">
    <property type="entry name" value="GAL4"/>
    <property type="match status" value="1"/>
</dbReference>
<dbReference type="InterPro" id="IPR036864">
    <property type="entry name" value="Zn2-C6_fun-type_DNA-bd_sf"/>
</dbReference>
<evidence type="ECO:0000256" key="1">
    <source>
        <dbReference type="ARBA" id="ARBA00022723"/>
    </source>
</evidence>
<dbReference type="AlphaFoldDB" id="A0A6A6TIE3"/>
<dbReference type="GO" id="GO:0008270">
    <property type="term" value="F:zinc ion binding"/>
    <property type="evidence" value="ECO:0007669"/>
    <property type="project" value="InterPro"/>
</dbReference>
<dbReference type="SUPFAM" id="SSF57701">
    <property type="entry name" value="Zn2/Cys6 DNA-binding domain"/>
    <property type="match status" value="1"/>
</dbReference>
<evidence type="ECO:0000256" key="3">
    <source>
        <dbReference type="SAM" id="MobiDB-lite"/>
    </source>
</evidence>